<dbReference type="InterPro" id="IPR011050">
    <property type="entry name" value="Pectin_lyase_fold/virulence"/>
</dbReference>
<evidence type="ECO:0000313" key="2">
    <source>
        <dbReference type="EMBL" id="OQB73676.1"/>
    </source>
</evidence>
<protein>
    <submittedName>
        <fullName evidence="2">Pectate lyase superfamily protein</fullName>
    </submittedName>
</protein>
<proteinExistence type="predicted"/>
<dbReference type="EMBL" id="MWDQ01000070">
    <property type="protein sequence ID" value="OQB73676.1"/>
    <property type="molecule type" value="Genomic_DNA"/>
</dbReference>
<name>A0A1V6C9V9_UNCT6</name>
<dbReference type="SUPFAM" id="SSF51126">
    <property type="entry name" value="Pectin lyase-like"/>
    <property type="match status" value="1"/>
</dbReference>
<sequence length="523" mass="58245">MKKIVIFFFLFFLPQAVLFARENIVDIRDFGAVEGDTTIVQVKNSVGSDLRFLVDKQTRTGKAIQDAIDFVGRSGGGMILIPQGTWYVYSYIVVKYQNVIITGTGDSTVLKGMPDSPCAHGYGILQVGFFGKEQPKNGFTGICIENLKIDGNIYQRGKPSAEFQMYNLVVYGDKVQIVIKNITSVNSGIDCLMLSFRNNPDCSATVSTSRFKGAFRNTVSVCGGSNIIFTNCTVEDAGIPFGGTNPRYCLDIEPNSPDNNPVDHISFSHCVFRNAINCAMGAVWARDVNFTNCLFETGPDTKQGIISNIACCEITISNSTFNGKNYQYSYIRQEPHYTERFGSKGYLVLENNRFISTGGEIQGHYAVIRNNLFINSGKALFVMAPFAIVENNVLVNCGWADPNGGRWASLCIGYNNDAKRSYIVSNNLVRFDENMLDIDIKTINPSMYFGIYIQNINADIQLINNRAEGFYRFPEIIGKEKNINKYRDWASPNMPPSDIRTETSIISGNSFGGPDWKKETNFK</sequence>
<dbReference type="GO" id="GO:0016829">
    <property type="term" value="F:lyase activity"/>
    <property type="evidence" value="ECO:0007669"/>
    <property type="project" value="UniProtKB-KW"/>
</dbReference>
<reference evidence="2" key="1">
    <citation type="submission" date="2017-02" db="EMBL/GenBank/DDBJ databases">
        <title>Delving into the versatile metabolic prowess of the omnipresent phylum Bacteroidetes.</title>
        <authorList>
            <person name="Nobu M.K."/>
            <person name="Mei R."/>
            <person name="Narihiro T."/>
            <person name="Kuroda K."/>
            <person name="Liu W.-T."/>
        </authorList>
    </citation>
    <scope>NUCLEOTIDE SEQUENCE</scope>
    <source>
        <strain evidence="2">ADurb.Bin131</strain>
    </source>
</reference>
<dbReference type="Proteomes" id="UP000485562">
    <property type="component" value="Unassembled WGS sequence"/>
</dbReference>
<keyword evidence="1" id="KW-0732">Signal</keyword>
<dbReference type="AlphaFoldDB" id="A0A1V6C9V9"/>
<evidence type="ECO:0000256" key="1">
    <source>
        <dbReference type="SAM" id="SignalP"/>
    </source>
</evidence>
<organism evidence="2">
    <name type="scientific">candidate division TA06 bacterium ADurb.Bin131</name>
    <dbReference type="NCBI Taxonomy" id="1852827"/>
    <lineage>
        <taxon>Bacteria</taxon>
        <taxon>Bacteria division TA06</taxon>
    </lineage>
</organism>
<keyword evidence="2" id="KW-0456">Lyase</keyword>
<gene>
    <name evidence="2" type="ORF">BWX89_00849</name>
</gene>
<dbReference type="InterPro" id="IPR012334">
    <property type="entry name" value="Pectin_lyas_fold"/>
</dbReference>
<dbReference type="Gene3D" id="2.160.20.10">
    <property type="entry name" value="Single-stranded right-handed beta-helix, Pectin lyase-like"/>
    <property type="match status" value="1"/>
</dbReference>
<feature type="signal peptide" evidence="1">
    <location>
        <begin position="1"/>
        <end position="19"/>
    </location>
</feature>
<comment type="caution">
    <text evidence="2">The sequence shown here is derived from an EMBL/GenBank/DDBJ whole genome shotgun (WGS) entry which is preliminary data.</text>
</comment>
<accession>A0A1V6C9V9</accession>
<feature type="chain" id="PRO_5013183983" evidence="1">
    <location>
        <begin position="20"/>
        <end position="523"/>
    </location>
</feature>